<evidence type="ECO:0000256" key="2">
    <source>
        <dbReference type="ARBA" id="ARBA00022747"/>
    </source>
</evidence>
<feature type="domain" description="Type I restriction modification DNA specificity" evidence="5">
    <location>
        <begin position="7"/>
        <end position="178"/>
    </location>
</feature>
<keyword evidence="6" id="KW-0378">Hydrolase</keyword>
<accession>A0ABY4BU05</accession>
<evidence type="ECO:0000256" key="3">
    <source>
        <dbReference type="ARBA" id="ARBA00023125"/>
    </source>
</evidence>
<feature type="domain" description="Type I restriction modification DNA specificity" evidence="5">
    <location>
        <begin position="226"/>
        <end position="407"/>
    </location>
</feature>
<evidence type="ECO:0000256" key="1">
    <source>
        <dbReference type="ARBA" id="ARBA00010923"/>
    </source>
</evidence>
<keyword evidence="3" id="KW-0238">DNA-binding</keyword>
<protein>
    <submittedName>
        <fullName evidence="6">Restriction endonuclease subunit S</fullName>
        <ecNumber evidence="6">3.1.21.-</ecNumber>
    </submittedName>
</protein>
<keyword evidence="7" id="KW-1185">Reference proteome</keyword>
<evidence type="ECO:0000256" key="4">
    <source>
        <dbReference type="SAM" id="Coils"/>
    </source>
</evidence>
<comment type="similarity">
    <text evidence="1">Belongs to the type-I restriction system S methylase family.</text>
</comment>
<feature type="coiled-coil region" evidence="4">
    <location>
        <begin position="162"/>
        <end position="192"/>
    </location>
</feature>
<dbReference type="GO" id="GO:0016787">
    <property type="term" value="F:hydrolase activity"/>
    <property type="evidence" value="ECO:0007669"/>
    <property type="project" value="UniProtKB-KW"/>
</dbReference>
<dbReference type="EC" id="3.1.21.-" evidence="6"/>
<evidence type="ECO:0000313" key="6">
    <source>
        <dbReference type="EMBL" id="UOE41186.1"/>
    </source>
</evidence>
<dbReference type="CDD" id="cd17515">
    <property type="entry name" value="RMtype1_S_MjaORF132P_Sau1132ORF3780P-TRD1-CR1_like"/>
    <property type="match status" value="1"/>
</dbReference>
<dbReference type="Gene3D" id="3.90.220.20">
    <property type="entry name" value="DNA methylase specificity domains"/>
    <property type="match status" value="2"/>
</dbReference>
<organism evidence="6 7">
    <name type="scientific">Chryseobacterium suipulveris</name>
    <dbReference type="NCBI Taxonomy" id="2929800"/>
    <lineage>
        <taxon>Bacteria</taxon>
        <taxon>Pseudomonadati</taxon>
        <taxon>Bacteroidota</taxon>
        <taxon>Flavobacteriia</taxon>
        <taxon>Flavobacteriales</taxon>
        <taxon>Weeksellaceae</taxon>
        <taxon>Chryseobacterium group</taxon>
        <taxon>Chryseobacterium</taxon>
    </lineage>
</organism>
<dbReference type="PANTHER" id="PTHR43140:SF1">
    <property type="entry name" value="TYPE I RESTRICTION ENZYME ECOKI SPECIFICITY SUBUNIT"/>
    <property type="match status" value="1"/>
</dbReference>
<keyword evidence="4" id="KW-0175">Coiled coil</keyword>
<sequence length="425" mass="48197">MEKKSLPKHWEVNKLKEISEWGSGGTPKSTNRDYYEGGDIPWLIIGDLNDNFISSSKTKITELGLKNSSAKIVPSGNILIALYGSIGKLGINKIPLATNQAIAFTKNLKEFMFNKYLFYFLFYKRAYLNSLGKGATQMNISQTVLKEVEIPIPPLPEQQAIVQKIEELFSELDNSIQNLKTAQKQIKIYRQSVLKSAFEGKLTQEKLENIQQVAEPKLEYGENRLPEGWKWVKLGDVVKNVEYGSSEKSKKFGKIPVLRMGNIQNGKFDWEDLVYTDTDSEIEKYLLKKNDVLFNRTNSSELVGKTAIYKGERPAIFAGYLIRINYDIQILNPKYLTFYLNSASAREYGDSVKTFGVNQSNINGTKLKTYPLPLAPLSVQEEIVSEIESRFSVADKLEEAINQSLEQAEVLRQSILKKAFEGKLL</sequence>
<keyword evidence="2" id="KW-0680">Restriction system</keyword>
<evidence type="ECO:0000259" key="5">
    <source>
        <dbReference type="Pfam" id="PF01420"/>
    </source>
</evidence>
<evidence type="ECO:0000313" key="7">
    <source>
        <dbReference type="Proteomes" id="UP000831460"/>
    </source>
</evidence>
<dbReference type="InterPro" id="IPR044946">
    <property type="entry name" value="Restrct_endonuc_typeI_TRD_sf"/>
</dbReference>
<dbReference type="Pfam" id="PF01420">
    <property type="entry name" value="Methylase_S"/>
    <property type="match status" value="2"/>
</dbReference>
<keyword evidence="6" id="KW-0255">Endonuclease</keyword>
<dbReference type="RefSeq" id="WP_243549692.1">
    <property type="nucleotide sequence ID" value="NZ_CP094532.1"/>
</dbReference>
<dbReference type="SUPFAM" id="SSF116734">
    <property type="entry name" value="DNA methylase specificity domain"/>
    <property type="match status" value="2"/>
</dbReference>
<dbReference type="InterPro" id="IPR051212">
    <property type="entry name" value="Type-I_RE_S_subunit"/>
</dbReference>
<proteinExistence type="inferred from homology"/>
<dbReference type="GO" id="GO:0004519">
    <property type="term" value="F:endonuclease activity"/>
    <property type="evidence" value="ECO:0007669"/>
    <property type="project" value="UniProtKB-KW"/>
</dbReference>
<dbReference type="PANTHER" id="PTHR43140">
    <property type="entry name" value="TYPE-1 RESTRICTION ENZYME ECOKI SPECIFICITY PROTEIN"/>
    <property type="match status" value="1"/>
</dbReference>
<name>A0ABY4BU05_9FLAO</name>
<reference evidence="6 7" key="1">
    <citation type="submission" date="2022-03" db="EMBL/GenBank/DDBJ databases">
        <title>Chryseobacterium sp. isolated from particulate matters in swine house.</title>
        <authorList>
            <person name="Won M."/>
            <person name="Kim S.-J."/>
            <person name="Kwon S.-W."/>
        </authorList>
    </citation>
    <scope>NUCLEOTIDE SEQUENCE [LARGE SCALE GENOMIC DNA]</scope>
    <source>
        <strain evidence="6 7">SC2-2</strain>
    </source>
</reference>
<dbReference type="InterPro" id="IPR000055">
    <property type="entry name" value="Restrct_endonuc_typeI_TRD"/>
</dbReference>
<gene>
    <name evidence="6" type="ORF">MTP09_00645</name>
</gene>
<dbReference type="EMBL" id="CP094532">
    <property type="protein sequence ID" value="UOE41186.1"/>
    <property type="molecule type" value="Genomic_DNA"/>
</dbReference>
<dbReference type="Proteomes" id="UP000831460">
    <property type="component" value="Chromosome"/>
</dbReference>
<keyword evidence="6" id="KW-0540">Nuclease</keyword>
<dbReference type="CDD" id="cd17524">
    <property type="entry name" value="RMtype1_S_EcoUTORF5051P-TRD2-CR2_like"/>
    <property type="match status" value="1"/>
</dbReference>